<name>A0A6G1KGK1_9PLEO</name>
<gene>
    <name evidence="2" type="ORF">K504DRAFT_226765</name>
</gene>
<protein>
    <submittedName>
        <fullName evidence="2">Uncharacterized protein</fullName>
    </submittedName>
</protein>
<reference evidence="2" key="1">
    <citation type="journal article" date="2020" name="Stud. Mycol.">
        <title>101 Dothideomycetes genomes: a test case for predicting lifestyles and emergence of pathogens.</title>
        <authorList>
            <person name="Haridas S."/>
            <person name="Albert R."/>
            <person name="Binder M."/>
            <person name="Bloem J."/>
            <person name="Labutti K."/>
            <person name="Salamov A."/>
            <person name="Andreopoulos B."/>
            <person name="Baker S."/>
            <person name="Barry K."/>
            <person name="Bills G."/>
            <person name="Bluhm B."/>
            <person name="Cannon C."/>
            <person name="Castanera R."/>
            <person name="Culley D."/>
            <person name="Daum C."/>
            <person name="Ezra D."/>
            <person name="Gonzalez J."/>
            <person name="Henrissat B."/>
            <person name="Kuo A."/>
            <person name="Liang C."/>
            <person name="Lipzen A."/>
            <person name="Lutzoni F."/>
            <person name="Magnuson J."/>
            <person name="Mondo S."/>
            <person name="Nolan M."/>
            <person name="Ohm R."/>
            <person name="Pangilinan J."/>
            <person name="Park H.-J."/>
            <person name="Ramirez L."/>
            <person name="Alfaro M."/>
            <person name="Sun H."/>
            <person name="Tritt A."/>
            <person name="Yoshinaga Y."/>
            <person name="Zwiers L.-H."/>
            <person name="Turgeon B."/>
            <person name="Goodwin S."/>
            <person name="Spatafora J."/>
            <person name="Crous P."/>
            <person name="Grigoriev I."/>
        </authorList>
    </citation>
    <scope>NUCLEOTIDE SEQUENCE</scope>
    <source>
        <strain evidence="2">CBS 279.74</strain>
    </source>
</reference>
<keyword evidence="1" id="KW-0812">Transmembrane</keyword>
<accession>A0A6G1KGK1</accession>
<keyword evidence="1" id="KW-0472">Membrane</keyword>
<feature type="transmembrane region" description="Helical" evidence="1">
    <location>
        <begin position="85"/>
        <end position="103"/>
    </location>
</feature>
<feature type="transmembrane region" description="Helical" evidence="1">
    <location>
        <begin position="41"/>
        <end position="65"/>
    </location>
</feature>
<feature type="transmembrane region" description="Helical" evidence="1">
    <location>
        <begin position="12"/>
        <end position="29"/>
    </location>
</feature>
<evidence type="ECO:0000313" key="2">
    <source>
        <dbReference type="EMBL" id="KAF2711675.1"/>
    </source>
</evidence>
<evidence type="ECO:0000256" key="1">
    <source>
        <dbReference type="SAM" id="Phobius"/>
    </source>
</evidence>
<dbReference type="Proteomes" id="UP000799428">
    <property type="component" value="Unassembled WGS sequence"/>
</dbReference>
<proteinExistence type="predicted"/>
<dbReference type="AlphaFoldDB" id="A0A6G1KGK1"/>
<keyword evidence="1" id="KW-1133">Transmembrane helix</keyword>
<evidence type="ECO:0000313" key="3">
    <source>
        <dbReference type="Proteomes" id="UP000799428"/>
    </source>
</evidence>
<keyword evidence="3" id="KW-1185">Reference proteome</keyword>
<organism evidence="2 3">
    <name type="scientific">Pleomassaria siparia CBS 279.74</name>
    <dbReference type="NCBI Taxonomy" id="1314801"/>
    <lineage>
        <taxon>Eukaryota</taxon>
        <taxon>Fungi</taxon>
        <taxon>Dikarya</taxon>
        <taxon>Ascomycota</taxon>
        <taxon>Pezizomycotina</taxon>
        <taxon>Dothideomycetes</taxon>
        <taxon>Pleosporomycetidae</taxon>
        <taxon>Pleosporales</taxon>
        <taxon>Pleomassariaceae</taxon>
        <taxon>Pleomassaria</taxon>
    </lineage>
</organism>
<dbReference type="EMBL" id="MU005767">
    <property type="protein sequence ID" value="KAF2711675.1"/>
    <property type="molecule type" value="Genomic_DNA"/>
</dbReference>
<sequence>MCVCVGLVCRFSLVLLLQRFLFHVVFCFRKRIEERERRRTCCLFVCLFVSSFVWESLIYVLWWFTHEPSPPPQDLSDRWMDDVCMYIQVWWHALLTLITTFSYQNPI</sequence>